<dbReference type="PANTHER" id="PTHR30055">
    <property type="entry name" value="HTH-TYPE TRANSCRIPTIONAL REGULATOR RUTR"/>
    <property type="match status" value="1"/>
</dbReference>
<dbReference type="Pfam" id="PF17940">
    <property type="entry name" value="TetR_C_31"/>
    <property type="match status" value="1"/>
</dbReference>
<dbReference type="Proteomes" id="UP000635606">
    <property type="component" value="Unassembled WGS sequence"/>
</dbReference>
<evidence type="ECO:0000259" key="3">
    <source>
        <dbReference type="PROSITE" id="PS50977"/>
    </source>
</evidence>
<evidence type="ECO:0000313" key="4">
    <source>
        <dbReference type="EMBL" id="GIJ73154.1"/>
    </source>
</evidence>
<sequence length="180" mass="19765">MRARRDPEGRRRRIAEAAAELIMETGTSTVTHRQVARRAEVPLGSTTQYYATLDDLREAALAILVEGYDAELGRIGLALDTADSPAEMIARLVHEWMSTGDLVRLETVLYTAAIRDPALRPLVRRWFDGFVAMLSRHTDPATARAVAVFLDGATLHAVLDGAPMDLDRLTATVTLLWGPA</sequence>
<evidence type="ECO:0000256" key="1">
    <source>
        <dbReference type="ARBA" id="ARBA00023125"/>
    </source>
</evidence>
<dbReference type="GO" id="GO:0003700">
    <property type="term" value="F:DNA-binding transcription factor activity"/>
    <property type="evidence" value="ECO:0007669"/>
    <property type="project" value="TreeGrafter"/>
</dbReference>
<dbReference type="RefSeq" id="WP_203932987.1">
    <property type="nucleotide sequence ID" value="NZ_BOPH01000110.1"/>
</dbReference>
<dbReference type="InterPro" id="IPR050109">
    <property type="entry name" value="HTH-type_TetR-like_transc_reg"/>
</dbReference>
<evidence type="ECO:0000256" key="2">
    <source>
        <dbReference type="PROSITE-ProRule" id="PRU00335"/>
    </source>
</evidence>
<gene>
    <name evidence="4" type="ORF">Voc01_080710</name>
</gene>
<dbReference type="SUPFAM" id="SSF48498">
    <property type="entry name" value="Tetracyclin repressor-like, C-terminal domain"/>
    <property type="match status" value="1"/>
</dbReference>
<comment type="caution">
    <text evidence="4">The sequence shown here is derived from an EMBL/GenBank/DDBJ whole genome shotgun (WGS) entry which is preliminary data.</text>
</comment>
<accession>A0A8J3ZZQ3</accession>
<dbReference type="InterPro" id="IPR041583">
    <property type="entry name" value="TetR_C_31"/>
</dbReference>
<dbReference type="AlphaFoldDB" id="A0A8J3ZZQ3"/>
<feature type="domain" description="HTH tetR-type" evidence="3">
    <location>
        <begin position="8"/>
        <end position="68"/>
    </location>
</feature>
<dbReference type="SUPFAM" id="SSF46689">
    <property type="entry name" value="Homeodomain-like"/>
    <property type="match status" value="1"/>
</dbReference>
<protein>
    <submittedName>
        <fullName evidence="4">DNA-binding transcriptional regulator</fullName>
    </submittedName>
</protein>
<dbReference type="PANTHER" id="PTHR30055:SF231">
    <property type="entry name" value="TRANSCRIPTIONAL REGULATORY PROTEIN (PROBABLY DEOR-FAMILY)-RELATED"/>
    <property type="match status" value="1"/>
</dbReference>
<dbReference type="InterPro" id="IPR009057">
    <property type="entry name" value="Homeodomain-like_sf"/>
</dbReference>
<name>A0A8J3ZZQ3_9ACTN</name>
<reference evidence="4" key="1">
    <citation type="submission" date="2021-01" db="EMBL/GenBank/DDBJ databases">
        <title>Whole genome shotgun sequence of Virgisporangium ochraceum NBRC 16418.</title>
        <authorList>
            <person name="Komaki H."/>
            <person name="Tamura T."/>
        </authorList>
    </citation>
    <scope>NUCLEOTIDE SEQUENCE</scope>
    <source>
        <strain evidence="4">NBRC 16418</strain>
    </source>
</reference>
<dbReference type="EMBL" id="BOPH01000110">
    <property type="protein sequence ID" value="GIJ73154.1"/>
    <property type="molecule type" value="Genomic_DNA"/>
</dbReference>
<dbReference type="InterPro" id="IPR001647">
    <property type="entry name" value="HTH_TetR"/>
</dbReference>
<evidence type="ECO:0000313" key="5">
    <source>
        <dbReference type="Proteomes" id="UP000635606"/>
    </source>
</evidence>
<dbReference type="Gene3D" id="1.10.357.10">
    <property type="entry name" value="Tetracycline Repressor, domain 2"/>
    <property type="match status" value="1"/>
</dbReference>
<keyword evidence="5" id="KW-1185">Reference proteome</keyword>
<organism evidence="4 5">
    <name type="scientific">Virgisporangium ochraceum</name>
    <dbReference type="NCBI Taxonomy" id="65505"/>
    <lineage>
        <taxon>Bacteria</taxon>
        <taxon>Bacillati</taxon>
        <taxon>Actinomycetota</taxon>
        <taxon>Actinomycetes</taxon>
        <taxon>Micromonosporales</taxon>
        <taxon>Micromonosporaceae</taxon>
        <taxon>Virgisporangium</taxon>
    </lineage>
</organism>
<dbReference type="InterPro" id="IPR036271">
    <property type="entry name" value="Tet_transcr_reg_TetR-rel_C_sf"/>
</dbReference>
<feature type="DNA-binding region" description="H-T-H motif" evidence="2">
    <location>
        <begin position="31"/>
        <end position="50"/>
    </location>
</feature>
<proteinExistence type="predicted"/>
<dbReference type="GO" id="GO:0000976">
    <property type="term" value="F:transcription cis-regulatory region binding"/>
    <property type="evidence" value="ECO:0007669"/>
    <property type="project" value="TreeGrafter"/>
</dbReference>
<keyword evidence="1 2" id="KW-0238">DNA-binding</keyword>
<dbReference type="PROSITE" id="PS50977">
    <property type="entry name" value="HTH_TETR_2"/>
    <property type="match status" value="1"/>
</dbReference>